<dbReference type="Proteomes" id="UP000648239">
    <property type="component" value="Unassembled WGS sequence"/>
</dbReference>
<evidence type="ECO:0000256" key="3">
    <source>
        <dbReference type="ARBA" id="ARBA00022692"/>
    </source>
</evidence>
<comment type="subcellular location">
    <subcellularLocation>
        <location evidence="1">Membrane</location>
        <topology evidence="1">Multi-pass membrane protein</topology>
    </subcellularLocation>
</comment>
<dbReference type="GO" id="GO:0016020">
    <property type="term" value="C:membrane"/>
    <property type="evidence" value="ECO:0007669"/>
    <property type="project" value="UniProtKB-SubCell"/>
</dbReference>
<evidence type="ECO:0000256" key="5">
    <source>
        <dbReference type="ARBA" id="ARBA00023136"/>
    </source>
</evidence>
<accession>A0A8J6Y586</accession>
<gene>
    <name evidence="7" type="ORF">IFK94_04435</name>
</gene>
<proteinExistence type="inferred from homology"/>
<feature type="transmembrane region" description="Helical" evidence="6">
    <location>
        <begin position="12"/>
        <end position="32"/>
    </location>
</feature>
<protein>
    <recommendedName>
        <fullName evidence="9">Methanethiol S-methyltransferase</fullName>
    </recommendedName>
</protein>
<feature type="transmembrane region" description="Helical" evidence="6">
    <location>
        <begin position="82"/>
        <end position="103"/>
    </location>
</feature>
<evidence type="ECO:0000256" key="4">
    <source>
        <dbReference type="ARBA" id="ARBA00022989"/>
    </source>
</evidence>
<dbReference type="EMBL" id="JACXWD010000009">
    <property type="protein sequence ID" value="MBD3867355.1"/>
    <property type="molecule type" value="Genomic_DNA"/>
</dbReference>
<feature type="transmembrane region" description="Helical" evidence="6">
    <location>
        <begin position="44"/>
        <end position="61"/>
    </location>
</feature>
<evidence type="ECO:0000313" key="7">
    <source>
        <dbReference type="EMBL" id="MBD3867355.1"/>
    </source>
</evidence>
<evidence type="ECO:0000256" key="2">
    <source>
        <dbReference type="ARBA" id="ARBA00010631"/>
    </source>
</evidence>
<dbReference type="InterPro" id="IPR033580">
    <property type="entry name" value="Nurim-like"/>
</dbReference>
<dbReference type="AlphaFoldDB" id="A0A8J6Y586"/>
<feature type="transmembrane region" description="Helical" evidence="6">
    <location>
        <begin position="115"/>
        <end position="135"/>
    </location>
</feature>
<dbReference type="PANTHER" id="PTHR31040">
    <property type="entry name" value="NURIM"/>
    <property type="match status" value="1"/>
</dbReference>
<dbReference type="PANTHER" id="PTHR31040:SF1">
    <property type="entry name" value="NURIM"/>
    <property type="match status" value="1"/>
</dbReference>
<evidence type="ECO:0000256" key="6">
    <source>
        <dbReference type="SAM" id="Phobius"/>
    </source>
</evidence>
<comment type="caution">
    <text evidence="7">The sequence shown here is derived from an EMBL/GenBank/DDBJ whole genome shotgun (WGS) entry which is preliminary data.</text>
</comment>
<evidence type="ECO:0008006" key="9">
    <source>
        <dbReference type="Google" id="ProtNLM"/>
    </source>
</evidence>
<keyword evidence="3 6" id="KW-0812">Transmembrane</keyword>
<reference evidence="7 8" key="1">
    <citation type="submission" date="2020-08" db="EMBL/GenBank/DDBJ databases">
        <title>Acidobacteriota in marine sediments use diverse sulfur dissimilation pathways.</title>
        <authorList>
            <person name="Wasmund K."/>
        </authorList>
    </citation>
    <scope>NUCLEOTIDE SEQUENCE [LARGE SCALE GENOMIC DNA]</scope>
    <source>
        <strain evidence="7">MAG AM4</strain>
    </source>
</reference>
<sequence length="221" mass="24434">MKGRSELPVRFLMIAAVVFGGGSLALFAVFLFRGPLRLFTLDGPVNAALGIDIALCLLFFTQHSVMVRRSFQDRLGSFVPAYLHRAIYAIVSGVLLIALVIIWQPTSILFSAQGAARWLLRAAFLGGLAGFVWGVKALGSFDGFGIQPIKAYLGSRKLRAAKFMVRGPYKYVRHPLYSFALVLLWSFPDVSPDRLLLNITFSIWVFAGTVLEERDLVSEFG</sequence>
<evidence type="ECO:0000256" key="1">
    <source>
        <dbReference type="ARBA" id="ARBA00004141"/>
    </source>
</evidence>
<dbReference type="Gene3D" id="1.20.120.1630">
    <property type="match status" value="1"/>
</dbReference>
<comment type="similarity">
    <text evidence="2">Belongs to the nurim family.</text>
</comment>
<name>A0A8J6Y586_9BACT</name>
<keyword evidence="5 6" id="KW-0472">Membrane</keyword>
<organism evidence="7 8">
    <name type="scientific">Candidatus Polarisedimenticola svalbardensis</name>
    <dbReference type="NCBI Taxonomy" id="2886004"/>
    <lineage>
        <taxon>Bacteria</taxon>
        <taxon>Pseudomonadati</taxon>
        <taxon>Acidobacteriota</taxon>
        <taxon>Candidatus Polarisedimenticolia</taxon>
        <taxon>Candidatus Polarisedimenticolales</taxon>
        <taxon>Candidatus Polarisedimenticolaceae</taxon>
        <taxon>Candidatus Polarisedimenticola</taxon>
    </lineage>
</organism>
<keyword evidence="4 6" id="KW-1133">Transmembrane helix</keyword>
<evidence type="ECO:0000313" key="8">
    <source>
        <dbReference type="Proteomes" id="UP000648239"/>
    </source>
</evidence>